<dbReference type="PANTHER" id="PTHR33236">
    <property type="entry name" value="INTRAFLAGELLAR TRANSPORT PROTEIN 122 FAMILY PROTEIN-RELATED"/>
    <property type="match status" value="1"/>
</dbReference>
<gene>
    <name evidence="5" type="ORF">E2C01_069944</name>
</gene>
<dbReference type="InterPro" id="IPR035914">
    <property type="entry name" value="Sperma_CUB_dom_sf"/>
</dbReference>
<dbReference type="OrthoDB" id="6382149at2759"/>
<evidence type="ECO:0000313" key="6">
    <source>
        <dbReference type="Proteomes" id="UP000324222"/>
    </source>
</evidence>
<proteinExistence type="predicted"/>
<organism evidence="5 6">
    <name type="scientific">Portunus trituberculatus</name>
    <name type="common">Swimming crab</name>
    <name type="synonym">Neptunus trituberculatus</name>
    <dbReference type="NCBI Taxonomy" id="210409"/>
    <lineage>
        <taxon>Eukaryota</taxon>
        <taxon>Metazoa</taxon>
        <taxon>Ecdysozoa</taxon>
        <taxon>Arthropoda</taxon>
        <taxon>Crustacea</taxon>
        <taxon>Multicrustacea</taxon>
        <taxon>Malacostraca</taxon>
        <taxon>Eumalacostraca</taxon>
        <taxon>Eucarida</taxon>
        <taxon>Decapoda</taxon>
        <taxon>Pleocyemata</taxon>
        <taxon>Brachyura</taxon>
        <taxon>Eubrachyura</taxon>
        <taxon>Portunoidea</taxon>
        <taxon>Portunidae</taxon>
        <taxon>Portuninae</taxon>
        <taxon>Portunus</taxon>
    </lineage>
</organism>
<dbReference type="AlphaFoldDB" id="A0A5B7I456"/>
<comment type="caution">
    <text evidence="2">Lacks conserved residue(s) required for the propagation of feature annotation.</text>
</comment>
<dbReference type="Pfam" id="PF26080">
    <property type="entry name" value="CUB_animal"/>
    <property type="match status" value="1"/>
</dbReference>
<dbReference type="PANTHER" id="PTHR33236:SF5">
    <property type="entry name" value="CUB DOMAIN-CONTAINING PROTEIN"/>
    <property type="match status" value="1"/>
</dbReference>
<dbReference type="InterPro" id="IPR058698">
    <property type="entry name" value="CUB_metazoa"/>
</dbReference>
<comment type="caution">
    <text evidence="5">The sequence shown here is derived from an EMBL/GenBank/DDBJ whole genome shotgun (WGS) entry which is preliminary data.</text>
</comment>
<accession>A0A5B7I456</accession>
<feature type="region of interest" description="Disordered" evidence="3">
    <location>
        <begin position="1"/>
        <end position="23"/>
    </location>
</feature>
<dbReference type="InterPro" id="IPR000859">
    <property type="entry name" value="CUB_dom"/>
</dbReference>
<dbReference type="Gene3D" id="2.60.120.290">
    <property type="entry name" value="Spermadhesin, CUB domain"/>
    <property type="match status" value="1"/>
</dbReference>
<sequence length="89" mass="10267">MAEHFSLTEDAANPQEKKGDNDCKEDFILVPRLDRDGKVTEPDRYCGSKLEDITSYSKPFELRFITNSEETSNEKNNRGFSIRYTQVPC</sequence>
<dbReference type="Proteomes" id="UP000324222">
    <property type="component" value="Unassembled WGS sequence"/>
</dbReference>
<name>A0A5B7I456_PORTR</name>
<evidence type="ECO:0000313" key="5">
    <source>
        <dbReference type="EMBL" id="MPC75554.1"/>
    </source>
</evidence>
<evidence type="ECO:0000259" key="4">
    <source>
        <dbReference type="PROSITE" id="PS01180"/>
    </source>
</evidence>
<dbReference type="PROSITE" id="PS01180">
    <property type="entry name" value="CUB"/>
    <property type="match status" value="1"/>
</dbReference>
<evidence type="ECO:0000256" key="1">
    <source>
        <dbReference type="ARBA" id="ARBA00023157"/>
    </source>
</evidence>
<dbReference type="EMBL" id="VSRR010041392">
    <property type="protein sequence ID" value="MPC75554.1"/>
    <property type="molecule type" value="Genomic_DNA"/>
</dbReference>
<feature type="domain" description="CUB" evidence="4">
    <location>
        <begin position="1"/>
        <end position="87"/>
    </location>
</feature>
<dbReference type="SUPFAM" id="SSF49854">
    <property type="entry name" value="Spermadhesin, CUB domain"/>
    <property type="match status" value="1"/>
</dbReference>
<keyword evidence="6" id="KW-1185">Reference proteome</keyword>
<evidence type="ECO:0000256" key="3">
    <source>
        <dbReference type="SAM" id="MobiDB-lite"/>
    </source>
</evidence>
<reference evidence="5 6" key="1">
    <citation type="submission" date="2019-05" db="EMBL/GenBank/DDBJ databases">
        <title>Another draft genome of Portunus trituberculatus and its Hox gene families provides insights of decapod evolution.</title>
        <authorList>
            <person name="Jeong J.-H."/>
            <person name="Song I."/>
            <person name="Kim S."/>
            <person name="Choi T."/>
            <person name="Kim D."/>
            <person name="Ryu S."/>
            <person name="Kim W."/>
        </authorList>
    </citation>
    <scope>NUCLEOTIDE SEQUENCE [LARGE SCALE GENOMIC DNA]</scope>
    <source>
        <tissue evidence="5">Muscle</tissue>
    </source>
</reference>
<evidence type="ECO:0000256" key="2">
    <source>
        <dbReference type="PROSITE-ProRule" id="PRU00059"/>
    </source>
</evidence>
<protein>
    <recommendedName>
        <fullName evidence="4">CUB domain-containing protein</fullName>
    </recommendedName>
</protein>
<keyword evidence="1" id="KW-1015">Disulfide bond</keyword>